<dbReference type="Gene3D" id="1.10.287.1080">
    <property type="entry name" value="MazG-like"/>
    <property type="match status" value="1"/>
</dbReference>
<evidence type="ECO:0000313" key="3">
    <source>
        <dbReference type="Proteomes" id="UP000267250"/>
    </source>
</evidence>
<dbReference type="PANTHER" id="PTHR42692:SF1">
    <property type="entry name" value="NUCLEOTIDE PYROPHOSPHOHYDROLASE"/>
    <property type="match status" value="1"/>
</dbReference>
<dbReference type="EMBL" id="CP016379">
    <property type="protein sequence ID" value="AZR72925.1"/>
    <property type="molecule type" value="Genomic_DNA"/>
</dbReference>
<dbReference type="Pfam" id="PF03819">
    <property type="entry name" value="MazG"/>
    <property type="match status" value="1"/>
</dbReference>
<proteinExistence type="predicted"/>
<dbReference type="AlphaFoldDB" id="A0A3Q9HRJ2"/>
<evidence type="ECO:0000259" key="1">
    <source>
        <dbReference type="Pfam" id="PF03819"/>
    </source>
</evidence>
<dbReference type="PANTHER" id="PTHR42692">
    <property type="entry name" value="NUCLEOTIDE PYROPHOSPHOHYDROLASE"/>
    <property type="match status" value="1"/>
</dbReference>
<organism evidence="2 3">
    <name type="scientific">Anoxybacter fermentans</name>
    <dbReference type="NCBI Taxonomy" id="1323375"/>
    <lineage>
        <taxon>Bacteria</taxon>
        <taxon>Bacillati</taxon>
        <taxon>Bacillota</taxon>
        <taxon>Clostridia</taxon>
        <taxon>Halanaerobiales</taxon>
        <taxon>Anoxybacter</taxon>
    </lineage>
</organism>
<reference evidence="2 3" key="1">
    <citation type="submission" date="2016-07" db="EMBL/GenBank/DDBJ databases">
        <title>Genome and transcriptome analysis of iron-reducing fermentative bacteria Anoxybacter fermentans.</title>
        <authorList>
            <person name="Zeng X."/>
            <person name="Shao Z."/>
        </authorList>
    </citation>
    <scope>NUCLEOTIDE SEQUENCE [LARGE SCALE GENOMIC DNA]</scope>
    <source>
        <strain evidence="2 3">DY22613</strain>
    </source>
</reference>
<dbReference type="Proteomes" id="UP000267250">
    <property type="component" value="Chromosome"/>
</dbReference>
<evidence type="ECO:0000313" key="2">
    <source>
        <dbReference type="EMBL" id="AZR72925.1"/>
    </source>
</evidence>
<dbReference type="OrthoDB" id="9807397at2"/>
<sequence length="117" mass="13472">MADLKELQALVAKIRRQRGFTMDPLQIFTLLNEEIGEVATELKRIWSPNYGKFSKEKMREELADVLVCLIALANQFEIDLEKALIDKMVKKDSQRDWRSAELVKSRNNKGAVPKVPL</sequence>
<keyword evidence="3" id="KW-1185">Reference proteome</keyword>
<name>A0A3Q9HRJ2_9FIRM</name>
<dbReference type="InterPro" id="IPR004518">
    <property type="entry name" value="MazG-like_dom"/>
</dbReference>
<accession>A0A3Q9HRJ2</accession>
<feature type="domain" description="NTP pyrophosphohydrolase MazG-like" evidence="1">
    <location>
        <begin position="26"/>
        <end position="95"/>
    </location>
</feature>
<dbReference type="RefSeq" id="WP_127016258.1">
    <property type="nucleotide sequence ID" value="NZ_CP016379.1"/>
</dbReference>
<gene>
    <name evidence="2" type="ORF">BBF96_05680</name>
</gene>
<protein>
    <recommendedName>
        <fullName evidence="1">NTP pyrophosphohydrolase MazG-like domain-containing protein</fullName>
    </recommendedName>
</protein>
<dbReference type="SUPFAM" id="SSF101386">
    <property type="entry name" value="all-alpha NTP pyrophosphatases"/>
    <property type="match status" value="1"/>
</dbReference>
<dbReference type="InterPro" id="IPR047046">
    <property type="entry name" value="YpjD/YvdC"/>
</dbReference>
<dbReference type="KEGG" id="aft:BBF96_05680"/>